<sequence length="131" mass="15193">MDVIVAEAVPHLYFVDNSVFDSDNIAVFQPLDIAVDQPQIPQVFKHQSSGSSSFSNSAIVQDKHLVKSKRVNNNRVMSAYEEEMLALNNKKFKQAMQHAEELHTQKIKNEQELHDLKMFYEKLLYEKKLKE</sequence>
<gene>
    <name evidence="1" type="ORF">RN001_002853</name>
</gene>
<comment type="caution">
    <text evidence="1">The sequence shown here is derived from an EMBL/GenBank/DDBJ whole genome shotgun (WGS) entry which is preliminary data.</text>
</comment>
<proteinExistence type="predicted"/>
<accession>A0AAN7Q900</accession>
<protein>
    <submittedName>
        <fullName evidence="1">Uncharacterized protein</fullName>
    </submittedName>
</protein>
<organism evidence="1 2">
    <name type="scientific">Aquatica leii</name>
    <dbReference type="NCBI Taxonomy" id="1421715"/>
    <lineage>
        <taxon>Eukaryota</taxon>
        <taxon>Metazoa</taxon>
        <taxon>Ecdysozoa</taxon>
        <taxon>Arthropoda</taxon>
        <taxon>Hexapoda</taxon>
        <taxon>Insecta</taxon>
        <taxon>Pterygota</taxon>
        <taxon>Neoptera</taxon>
        <taxon>Endopterygota</taxon>
        <taxon>Coleoptera</taxon>
        <taxon>Polyphaga</taxon>
        <taxon>Elateriformia</taxon>
        <taxon>Elateroidea</taxon>
        <taxon>Lampyridae</taxon>
        <taxon>Luciolinae</taxon>
        <taxon>Aquatica</taxon>
    </lineage>
</organism>
<dbReference type="Proteomes" id="UP001353858">
    <property type="component" value="Unassembled WGS sequence"/>
</dbReference>
<dbReference type="AlphaFoldDB" id="A0AAN7Q900"/>
<keyword evidence="2" id="KW-1185">Reference proteome</keyword>
<evidence type="ECO:0000313" key="2">
    <source>
        <dbReference type="Proteomes" id="UP001353858"/>
    </source>
</evidence>
<reference evidence="2" key="1">
    <citation type="submission" date="2023-01" db="EMBL/GenBank/DDBJ databases">
        <title>Key to firefly adult light organ development and bioluminescence: homeobox transcription factors regulate luciferase expression and transportation to peroxisome.</title>
        <authorList>
            <person name="Fu X."/>
        </authorList>
    </citation>
    <scope>NUCLEOTIDE SEQUENCE [LARGE SCALE GENOMIC DNA]</scope>
</reference>
<evidence type="ECO:0000313" key="1">
    <source>
        <dbReference type="EMBL" id="KAK4886582.1"/>
    </source>
</evidence>
<dbReference type="EMBL" id="JARPUR010000001">
    <property type="protein sequence ID" value="KAK4886582.1"/>
    <property type="molecule type" value="Genomic_DNA"/>
</dbReference>
<name>A0AAN7Q900_9COLE</name>